<dbReference type="EMBL" id="KQ417280">
    <property type="protein sequence ID" value="KOF92812.1"/>
    <property type="molecule type" value="Genomic_DNA"/>
</dbReference>
<evidence type="ECO:0000313" key="1">
    <source>
        <dbReference type="EMBL" id="KOF92812.1"/>
    </source>
</evidence>
<gene>
    <name evidence="1" type="ORF">OCBIM_22005823mg</name>
</gene>
<name>A0A0L8HUE5_OCTBM</name>
<reference evidence="1" key="1">
    <citation type="submission" date="2015-07" db="EMBL/GenBank/DDBJ databases">
        <title>MeaNS - Measles Nucleotide Surveillance Program.</title>
        <authorList>
            <person name="Tran T."/>
            <person name="Druce J."/>
        </authorList>
    </citation>
    <scope>NUCLEOTIDE SEQUENCE</scope>
    <source>
        <strain evidence="1">UCB-OBI-ISO-001</strain>
        <tissue evidence="1">Gonad</tissue>
    </source>
</reference>
<dbReference type="AlphaFoldDB" id="A0A0L8HUE5"/>
<accession>A0A0L8HUE5</accession>
<proteinExistence type="predicted"/>
<sequence>MLFLTNIVRHEASPWYKKDWRQDFYTSHSQLHVREITYHSELFNKIYLSLF</sequence>
<organism evidence="1">
    <name type="scientific">Octopus bimaculoides</name>
    <name type="common">California two-spotted octopus</name>
    <dbReference type="NCBI Taxonomy" id="37653"/>
    <lineage>
        <taxon>Eukaryota</taxon>
        <taxon>Metazoa</taxon>
        <taxon>Spiralia</taxon>
        <taxon>Lophotrochozoa</taxon>
        <taxon>Mollusca</taxon>
        <taxon>Cephalopoda</taxon>
        <taxon>Coleoidea</taxon>
        <taxon>Octopodiformes</taxon>
        <taxon>Octopoda</taxon>
        <taxon>Incirrata</taxon>
        <taxon>Octopodidae</taxon>
        <taxon>Octopus</taxon>
    </lineage>
</organism>
<protein>
    <submittedName>
        <fullName evidence="1">Uncharacterized protein</fullName>
    </submittedName>
</protein>